<sequence>MRPVSKEHFRKGSFITTLADMTSDTDGKPPRTFTDPDTLRALAHPLRLRLLETLAEHGPATATELAERVGESPSNCSWHLRQLGKHGFVASGTPSGRGRQRPWRLVPWRIQLDEVTDFELARATDAANDALLNRHLAARADWQARRRLEPEHWRDLGFTSQSIFWLTADEAAALKRDLEELVERYFKLTVDRYDNPEARPEGSRPVRFVAWSAPGPEPTASRTDTQEGGDA</sequence>
<feature type="domain" description="HTH arsR-type" evidence="5">
    <location>
        <begin position="37"/>
        <end position="114"/>
    </location>
</feature>
<dbReference type="PANTHER" id="PTHR33154:SF33">
    <property type="entry name" value="TRANSCRIPTIONAL REPRESSOR SDPR"/>
    <property type="match status" value="1"/>
</dbReference>
<evidence type="ECO:0000259" key="5">
    <source>
        <dbReference type="SMART" id="SM00418"/>
    </source>
</evidence>
<protein>
    <submittedName>
        <fullName evidence="6">Putative transcriptional regulator</fullName>
    </submittedName>
</protein>
<dbReference type="InterPro" id="IPR051081">
    <property type="entry name" value="HTH_MetalResp_TranReg"/>
</dbReference>
<keyword evidence="2" id="KW-0238">DNA-binding</keyword>
<feature type="region of interest" description="Disordered" evidence="4">
    <location>
        <begin position="194"/>
        <end position="231"/>
    </location>
</feature>
<dbReference type="SMART" id="SM00418">
    <property type="entry name" value="HTH_ARSR"/>
    <property type="match status" value="1"/>
</dbReference>
<dbReference type="SUPFAM" id="SSF46785">
    <property type="entry name" value="Winged helix' DNA-binding domain"/>
    <property type="match status" value="1"/>
</dbReference>
<dbReference type="GO" id="GO:0003677">
    <property type="term" value="F:DNA binding"/>
    <property type="evidence" value="ECO:0007669"/>
    <property type="project" value="UniProtKB-KW"/>
</dbReference>
<dbReference type="InterPro" id="IPR036390">
    <property type="entry name" value="WH_DNA-bd_sf"/>
</dbReference>
<dbReference type="GO" id="GO:0003700">
    <property type="term" value="F:DNA-binding transcription factor activity"/>
    <property type="evidence" value="ECO:0007669"/>
    <property type="project" value="InterPro"/>
</dbReference>
<evidence type="ECO:0000256" key="2">
    <source>
        <dbReference type="ARBA" id="ARBA00023125"/>
    </source>
</evidence>
<evidence type="ECO:0000256" key="1">
    <source>
        <dbReference type="ARBA" id="ARBA00023015"/>
    </source>
</evidence>
<proteinExistence type="predicted"/>
<dbReference type="Proteomes" id="UP000030848">
    <property type="component" value="Unassembled WGS sequence"/>
</dbReference>
<dbReference type="CDD" id="cd00090">
    <property type="entry name" value="HTH_ARSR"/>
    <property type="match status" value="1"/>
</dbReference>
<feature type="compositionally biased region" description="Basic and acidic residues" evidence="4">
    <location>
        <begin position="194"/>
        <end position="204"/>
    </location>
</feature>
<dbReference type="EMBL" id="JRZE01000006">
    <property type="protein sequence ID" value="KHF43012.1"/>
    <property type="molecule type" value="Genomic_DNA"/>
</dbReference>
<dbReference type="Gene3D" id="1.10.10.10">
    <property type="entry name" value="Winged helix-like DNA-binding domain superfamily/Winged helix DNA-binding domain"/>
    <property type="match status" value="1"/>
</dbReference>
<evidence type="ECO:0000256" key="3">
    <source>
        <dbReference type="ARBA" id="ARBA00023163"/>
    </source>
</evidence>
<dbReference type="OrthoDB" id="7945987at2"/>
<dbReference type="InterPro" id="IPR001845">
    <property type="entry name" value="HTH_ArsR_DNA-bd_dom"/>
</dbReference>
<evidence type="ECO:0000256" key="4">
    <source>
        <dbReference type="SAM" id="MobiDB-lite"/>
    </source>
</evidence>
<dbReference type="PANTHER" id="PTHR33154">
    <property type="entry name" value="TRANSCRIPTIONAL REGULATOR, ARSR FAMILY"/>
    <property type="match status" value="1"/>
</dbReference>
<reference evidence="6 7" key="1">
    <citation type="submission" date="2014-10" db="EMBL/GenBank/DDBJ databases">
        <title>Genome sequence of Micropolyspora internatus JCM3315.</title>
        <authorList>
            <person name="Shin S.-K."/>
            <person name="Yi H."/>
        </authorList>
    </citation>
    <scope>NUCLEOTIDE SEQUENCE [LARGE SCALE GENOMIC DNA]</scope>
    <source>
        <strain evidence="6 7">JCM 3315</strain>
    </source>
</reference>
<gene>
    <name evidence="6" type="ORF">MINT15_32140</name>
</gene>
<name>A0A837D6D1_9PSEU</name>
<evidence type="ECO:0000313" key="7">
    <source>
        <dbReference type="Proteomes" id="UP000030848"/>
    </source>
</evidence>
<dbReference type="AlphaFoldDB" id="A0A837D6D1"/>
<keyword evidence="1" id="KW-0805">Transcription regulation</keyword>
<accession>A0A837D6D1</accession>
<dbReference type="InterPro" id="IPR011991">
    <property type="entry name" value="ArsR-like_HTH"/>
</dbReference>
<dbReference type="InterPro" id="IPR036388">
    <property type="entry name" value="WH-like_DNA-bd_sf"/>
</dbReference>
<organism evidence="6 7">
    <name type="scientific">Saccharomonospora viridis</name>
    <dbReference type="NCBI Taxonomy" id="1852"/>
    <lineage>
        <taxon>Bacteria</taxon>
        <taxon>Bacillati</taxon>
        <taxon>Actinomycetota</taxon>
        <taxon>Actinomycetes</taxon>
        <taxon>Pseudonocardiales</taxon>
        <taxon>Pseudonocardiaceae</taxon>
        <taxon>Saccharomonospora</taxon>
    </lineage>
</organism>
<dbReference type="Pfam" id="PF12840">
    <property type="entry name" value="HTH_20"/>
    <property type="match status" value="1"/>
</dbReference>
<evidence type="ECO:0000313" key="6">
    <source>
        <dbReference type="EMBL" id="KHF43012.1"/>
    </source>
</evidence>
<comment type="caution">
    <text evidence="6">The sequence shown here is derived from an EMBL/GenBank/DDBJ whole genome shotgun (WGS) entry which is preliminary data.</text>
</comment>
<keyword evidence="3" id="KW-0804">Transcription</keyword>